<proteinExistence type="predicted"/>
<dbReference type="Pfam" id="PF08284">
    <property type="entry name" value="RVP_2"/>
    <property type="match status" value="1"/>
</dbReference>
<sequence length="100" mass="10791">MTKDTAVRSEARAPARAYAIRAREQASSPNAITGTFTVYDSNVIALIDPGSTHSYVCETLVFSKTLPIESTKFVIRVSNPLGRCVLVDKVSKNCNTPNSA</sequence>
<evidence type="ECO:0000313" key="1">
    <source>
        <dbReference type="EMBL" id="KAK5824847.1"/>
    </source>
</evidence>
<evidence type="ECO:0000313" key="2">
    <source>
        <dbReference type="Proteomes" id="UP001358586"/>
    </source>
</evidence>
<gene>
    <name evidence="1" type="ORF">PVK06_019631</name>
</gene>
<name>A0ABR0PKB7_GOSAR</name>
<keyword evidence="2" id="KW-1185">Reference proteome</keyword>
<evidence type="ECO:0008006" key="3">
    <source>
        <dbReference type="Google" id="ProtNLM"/>
    </source>
</evidence>
<organism evidence="1 2">
    <name type="scientific">Gossypium arboreum</name>
    <name type="common">Tree cotton</name>
    <name type="synonym">Gossypium nanking</name>
    <dbReference type="NCBI Taxonomy" id="29729"/>
    <lineage>
        <taxon>Eukaryota</taxon>
        <taxon>Viridiplantae</taxon>
        <taxon>Streptophyta</taxon>
        <taxon>Embryophyta</taxon>
        <taxon>Tracheophyta</taxon>
        <taxon>Spermatophyta</taxon>
        <taxon>Magnoliopsida</taxon>
        <taxon>eudicotyledons</taxon>
        <taxon>Gunneridae</taxon>
        <taxon>Pentapetalae</taxon>
        <taxon>rosids</taxon>
        <taxon>malvids</taxon>
        <taxon>Malvales</taxon>
        <taxon>Malvaceae</taxon>
        <taxon>Malvoideae</taxon>
        <taxon>Gossypium</taxon>
    </lineage>
</organism>
<protein>
    <recommendedName>
        <fullName evidence="3">Gag-Pol polyprotein</fullName>
    </recommendedName>
</protein>
<accession>A0ABR0PKB7</accession>
<comment type="caution">
    <text evidence="1">The sequence shown here is derived from an EMBL/GenBank/DDBJ whole genome shotgun (WGS) entry which is preliminary data.</text>
</comment>
<dbReference type="EMBL" id="JARKNE010000006">
    <property type="protein sequence ID" value="KAK5824847.1"/>
    <property type="molecule type" value="Genomic_DNA"/>
</dbReference>
<dbReference type="Proteomes" id="UP001358586">
    <property type="component" value="Chromosome 6"/>
</dbReference>
<reference evidence="1 2" key="1">
    <citation type="submission" date="2023-03" db="EMBL/GenBank/DDBJ databases">
        <title>WGS of Gossypium arboreum.</title>
        <authorList>
            <person name="Yu D."/>
        </authorList>
    </citation>
    <scope>NUCLEOTIDE SEQUENCE [LARGE SCALE GENOMIC DNA]</scope>
    <source>
        <tissue evidence="1">Leaf</tissue>
    </source>
</reference>